<reference evidence="2 3" key="1">
    <citation type="submission" date="2015-09" db="EMBL/GenBank/DDBJ databases">
        <title>Draft genome sequence of Hydrogenibacillus schlegelii DSM 2000.</title>
        <authorList>
            <person name="Hemp J."/>
        </authorList>
    </citation>
    <scope>NUCLEOTIDE SEQUENCE [LARGE SCALE GENOMIC DNA]</scope>
    <source>
        <strain evidence="2 3">MA 48</strain>
    </source>
</reference>
<dbReference type="AlphaFoldDB" id="A0A132MH65"/>
<keyword evidence="1" id="KW-1133">Transmembrane helix</keyword>
<sequence>MSVEIWVYRLYDVAQEIDLDAIEARLRGERTASRLTLRLGHPKGLEIKNPPLSFVLDPEARIALAGEETPAEVSARFYDFGVLSLVIRLRLSTPLDWGRLMRYAEALQAEETPELDRRFEAYRDDVFRRFGTYFYGGGYADYVEDFVLFAVRAWPDDEEWSPLPILLGEKGPLSEALVEDALRYRFSYDEDDIIIAWDSAWVEDADGPGAVADLLEFAKAQLLELRYYDDLLERELAALYDMLAAAHGHRGRFRFGRLRESRKLMRKIMELILEITEFTGRIENALKVTHDFYYARIYTAAVERFRMREWSESIREKMSVLERHYQLLADESLSTRFIWIDTLILLLILIEILLGLLRLTG</sequence>
<dbReference type="EMBL" id="JXBB01000011">
    <property type="protein sequence ID" value="OAR04827.1"/>
    <property type="molecule type" value="Genomic_DNA"/>
</dbReference>
<dbReference type="Proteomes" id="UP000243024">
    <property type="component" value="Unassembled WGS sequence"/>
</dbReference>
<evidence type="ECO:0000256" key="1">
    <source>
        <dbReference type="SAM" id="Phobius"/>
    </source>
</evidence>
<gene>
    <name evidence="2" type="ORF">SA87_07550</name>
</gene>
<comment type="caution">
    <text evidence="2">The sequence shown here is derived from an EMBL/GenBank/DDBJ whole genome shotgun (WGS) entry which is preliminary data.</text>
</comment>
<feature type="transmembrane region" description="Helical" evidence="1">
    <location>
        <begin position="337"/>
        <end position="357"/>
    </location>
</feature>
<protein>
    <recommendedName>
        <fullName evidence="4">DUF155 domain-containing protein</fullName>
    </recommendedName>
</protein>
<evidence type="ECO:0008006" key="4">
    <source>
        <dbReference type="Google" id="ProtNLM"/>
    </source>
</evidence>
<keyword evidence="1" id="KW-0812">Transmembrane</keyword>
<name>A0A132MH65_HYDSH</name>
<keyword evidence="1" id="KW-0472">Membrane</keyword>
<evidence type="ECO:0000313" key="2">
    <source>
        <dbReference type="EMBL" id="OAR04827.1"/>
    </source>
</evidence>
<proteinExistence type="predicted"/>
<dbReference type="OrthoDB" id="180075at2"/>
<accession>A0A132MH65</accession>
<dbReference type="RefSeq" id="WP_066199615.1">
    <property type="nucleotide sequence ID" value="NZ_CBCSAS010000043.1"/>
</dbReference>
<evidence type="ECO:0000313" key="3">
    <source>
        <dbReference type="Proteomes" id="UP000243024"/>
    </source>
</evidence>
<keyword evidence="3" id="KW-1185">Reference proteome</keyword>
<dbReference type="STRING" id="1484.SA87_07550"/>
<organism evidence="2 3">
    <name type="scientific">Hydrogenibacillus schlegelii</name>
    <name type="common">Bacillus schlegelii</name>
    <dbReference type="NCBI Taxonomy" id="1484"/>
    <lineage>
        <taxon>Bacteria</taxon>
        <taxon>Bacillati</taxon>
        <taxon>Bacillota</taxon>
        <taxon>Bacilli</taxon>
        <taxon>Bacillales</taxon>
        <taxon>Bacillales Family X. Incertae Sedis</taxon>
        <taxon>Hydrogenibacillus</taxon>
    </lineage>
</organism>